<accession>A0AC60PII4</accession>
<evidence type="ECO:0000313" key="1">
    <source>
        <dbReference type="EMBL" id="KAG0419738.1"/>
    </source>
</evidence>
<protein>
    <submittedName>
        <fullName evidence="1">Uncharacterized protein</fullName>
    </submittedName>
</protein>
<keyword evidence="2" id="KW-1185">Reference proteome</keyword>
<dbReference type="EMBL" id="JABSTQ010010581">
    <property type="protein sequence ID" value="KAG0419738.1"/>
    <property type="molecule type" value="Genomic_DNA"/>
</dbReference>
<gene>
    <name evidence="1" type="ORF">HPB47_003910</name>
</gene>
<comment type="caution">
    <text evidence="1">The sequence shown here is derived from an EMBL/GenBank/DDBJ whole genome shotgun (WGS) entry which is preliminary data.</text>
</comment>
<name>A0AC60PII4_IXOPE</name>
<reference evidence="1 2" key="1">
    <citation type="journal article" date="2020" name="Cell">
        <title>Large-Scale Comparative Analyses of Tick Genomes Elucidate Their Genetic Diversity and Vector Capacities.</title>
        <authorList>
            <consortium name="Tick Genome and Microbiome Consortium (TIGMIC)"/>
            <person name="Jia N."/>
            <person name="Wang J."/>
            <person name="Shi W."/>
            <person name="Du L."/>
            <person name="Sun Y."/>
            <person name="Zhan W."/>
            <person name="Jiang J.F."/>
            <person name="Wang Q."/>
            <person name="Zhang B."/>
            <person name="Ji P."/>
            <person name="Bell-Sakyi L."/>
            <person name="Cui X.M."/>
            <person name="Yuan T.T."/>
            <person name="Jiang B.G."/>
            <person name="Yang W.F."/>
            <person name="Lam T.T."/>
            <person name="Chang Q.C."/>
            <person name="Ding S.J."/>
            <person name="Wang X.J."/>
            <person name="Zhu J.G."/>
            <person name="Ruan X.D."/>
            <person name="Zhao L."/>
            <person name="Wei J.T."/>
            <person name="Ye R.Z."/>
            <person name="Que T.C."/>
            <person name="Du C.H."/>
            <person name="Zhou Y.H."/>
            <person name="Cheng J.X."/>
            <person name="Dai P.F."/>
            <person name="Guo W.B."/>
            <person name="Han X.H."/>
            <person name="Huang E.J."/>
            <person name="Li L.F."/>
            <person name="Wei W."/>
            <person name="Gao Y.C."/>
            <person name="Liu J.Z."/>
            <person name="Shao H.Z."/>
            <person name="Wang X."/>
            <person name="Wang C.C."/>
            <person name="Yang T.C."/>
            <person name="Huo Q.B."/>
            <person name="Li W."/>
            <person name="Chen H.Y."/>
            <person name="Chen S.E."/>
            <person name="Zhou L.G."/>
            <person name="Ni X.B."/>
            <person name="Tian J.H."/>
            <person name="Sheng Y."/>
            <person name="Liu T."/>
            <person name="Pan Y.S."/>
            <person name="Xia L.Y."/>
            <person name="Li J."/>
            <person name="Zhao F."/>
            <person name="Cao W.C."/>
        </authorList>
    </citation>
    <scope>NUCLEOTIDE SEQUENCE [LARGE SCALE GENOMIC DNA]</scope>
    <source>
        <strain evidence="1">Iper-2018</strain>
    </source>
</reference>
<organism evidence="1 2">
    <name type="scientific">Ixodes persulcatus</name>
    <name type="common">Taiga tick</name>
    <dbReference type="NCBI Taxonomy" id="34615"/>
    <lineage>
        <taxon>Eukaryota</taxon>
        <taxon>Metazoa</taxon>
        <taxon>Ecdysozoa</taxon>
        <taxon>Arthropoda</taxon>
        <taxon>Chelicerata</taxon>
        <taxon>Arachnida</taxon>
        <taxon>Acari</taxon>
        <taxon>Parasitiformes</taxon>
        <taxon>Ixodida</taxon>
        <taxon>Ixodoidea</taxon>
        <taxon>Ixodidae</taxon>
        <taxon>Ixodinae</taxon>
        <taxon>Ixodes</taxon>
    </lineage>
</organism>
<sequence length="146" mass="16115">MDEASPPLENVKDVQASTEHECVLRANLKDEAAVGEWLEAYGVETNTSWIVQKGQRCNGQPQVIYADTEEKLEAATAQLNCQPHQAFMARVEAFLGRWGEIEEVGVAPPCQLHHAGHNTKNFAEATIRVLKDTVLNRTEAFNAVAT</sequence>
<dbReference type="Proteomes" id="UP000805193">
    <property type="component" value="Unassembled WGS sequence"/>
</dbReference>
<evidence type="ECO:0000313" key="2">
    <source>
        <dbReference type="Proteomes" id="UP000805193"/>
    </source>
</evidence>
<proteinExistence type="predicted"/>